<dbReference type="GO" id="GO:0003677">
    <property type="term" value="F:DNA binding"/>
    <property type="evidence" value="ECO:0007669"/>
    <property type="project" value="InterPro"/>
</dbReference>
<dbReference type="AlphaFoldDB" id="A0AAD9J338"/>
<dbReference type="EMBL" id="JAODUP010000681">
    <property type="protein sequence ID" value="KAK2145444.1"/>
    <property type="molecule type" value="Genomic_DNA"/>
</dbReference>
<dbReference type="PROSITE" id="PS52014">
    <property type="entry name" value="SAMD1_WH"/>
    <property type="match status" value="1"/>
</dbReference>
<evidence type="ECO:0000256" key="4">
    <source>
        <dbReference type="ARBA" id="ARBA00023242"/>
    </source>
</evidence>
<keyword evidence="4" id="KW-0539">Nucleus</keyword>
<feature type="non-terminal residue" evidence="7">
    <location>
        <position position="1"/>
    </location>
</feature>
<feature type="domain" description="SAMD1-like winged helix (WH)" evidence="6">
    <location>
        <begin position="64"/>
        <end position="140"/>
    </location>
</feature>
<dbReference type="GO" id="GO:0005634">
    <property type="term" value="C:nucleus"/>
    <property type="evidence" value="ECO:0007669"/>
    <property type="project" value="UniProtKB-SubCell"/>
</dbReference>
<evidence type="ECO:0000256" key="5">
    <source>
        <dbReference type="SAM" id="MobiDB-lite"/>
    </source>
</evidence>
<evidence type="ECO:0000313" key="7">
    <source>
        <dbReference type="EMBL" id="KAK2145444.1"/>
    </source>
</evidence>
<dbReference type="PANTHER" id="PTHR36292">
    <property type="entry name" value="UPF0575 PROTEIN C19ORF67"/>
    <property type="match status" value="1"/>
</dbReference>
<evidence type="ECO:0000256" key="3">
    <source>
        <dbReference type="ARBA" id="ARBA00022853"/>
    </source>
</evidence>
<feature type="compositionally biased region" description="Low complexity" evidence="5">
    <location>
        <begin position="267"/>
        <end position="279"/>
    </location>
</feature>
<name>A0AAD9J338_9ANNE</name>
<gene>
    <name evidence="7" type="ORF">LSH36_681g02021</name>
</gene>
<dbReference type="PANTHER" id="PTHR36292:SF2">
    <property type="entry name" value="STERILE ALPHA MOTIF DOMAIN-CONTAINING PROTEIN 1"/>
    <property type="match status" value="1"/>
</dbReference>
<evidence type="ECO:0000256" key="2">
    <source>
        <dbReference type="ARBA" id="ARBA00022553"/>
    </source>
</evidence>
<evidence type="ECO:0000256" key="1">
    <source>
        <dbReference type="ARBA" id="ARBA00004123"/>
    </source>
</evidence>
<feature type="region of interest" description="Disordered" evidence="5">
    <location>
        <begin position="252"/>
        <end position="288"/>
    </location>
</feature>
<accession>A0AAD9J338</accession>
<comment type="subcellular location">
    <subcellularLocation>
        <location evidence="1">Nucleus</location>
    </subcellularLocation>
</comment>
<keyword evidence="8" id="KW-1185">Reference proteome</keyword>
<keyword evidence="3" id="KW-0156">Chromatin regulator</keyword>
<protein>
    <recommendedName>
        <fullName evidence="6">SAMD1-like winged helix (WH) domain-containing protein</fullName>
    </recommendedName>
</protein>
<organism evidence="7 8">
    <name type="scientific">Paralvinella palmiformis</name>
    <dbReference type="NCBI Taxonomy" id="53620"/>
    <lineage>
        <taxon>Eukaryota</taxon>
        <taxon>Metazoa</taxon>
        <taxon>Spiralia</taxon>
        <taxon>Lophotrochozoa</taxon>
        <taxon>Annelida</taxon>
        <taxon>Polychaeta</taxon>
        <taxon>Sedentaria</taxon>
        <taxon>Canalipalpata</taxon>
        <taxon>Terebellida</taxon>
        <taxon>Terebelliformia</taxon>
        <taxon>Alvinellidae</taxon>
        <taxon>Paralvinella</taxon>
    </lineage>
</organism>
<evidence type="ECO:0000259" key="6">
    <source>
        <dbReference type="PROSITE" id="PS52014"/>
    </source>
</evidence>
<reference evidence="7" key="1">
    <citation type="journal article" date="2023" name="Mol. Biol. Evol.">
        <title>Third-Generation Sequencing Reveals the Adaptive Role of the Epigenome in Three Deep-Sea Polychaetes.</title>
        <authorList>
            <person name="Perez M."/>
            <person name="Aroh O."/>
            <person name="Sun Y."/>
            <person name="Lan Y."/>
            <person name="Juniper S.K."/>
            <person name="Young C.R."/>
            <person name="Angers B."/>
            <person name="Qian P.Y."/>
        </authorList>
    </citation>
    <scope>NUCLEOTIDE SEQUENCE</scope>
    <source>
        <strain evidence="7">P08H-3</strain>
    </source>
</reference>
<sequence length="388" mass="42622">EPPEPPYPRVHSAPVTAHAQSDDLARLGPCNGCVLVAGRLARRRIAQNRSENSALYRRRTHPADGKMYKPKYKDWILETIDQLRKRKARPDLERICHMVERKHGLSFEEIVGDLERLVKEEIVIKVDYKGSTSYRNAAKWKKSHLCGQLPNSNDLGHRLLDAVLSVCEEGFAENGKTSAGGGAGGALTAVDGAVTGASIQDVDDWLQHNDPVYESGKHDLRALLEREVDAKHLERLSNGNYVVLDTGAGGAKVEGASPTTAAPGSARSSTTPSGSAKSSPGKKGRPPTKRKVFRLNVLVFFSQFFYFNLSAQFEHYSVVKKKRARGSSGLLELENAAPDQPAVTDPEPRCDYCLQTSASNKKGHPEDLLICKDCQAKGEGILFVLRKW</sequence>
<dbReference type="Pfam" id="PF21524">
    <property type="entry name" value="SAMD1_WH"/>
    <property type="match status" value="1"/>
</dbReference>
<proteinExistence type="predicted"/>
<dbReference type="Proteomes" id="UP001208570">
    <property type="component" value="Unassembled WGS sequence"/>
</dbReference>
<dbReference type="InterPro" id="IPR048589">
    <property type="entry name" value="SAMD1-like_WH"/>
</dbReference>
<keyword evidence="2" id="KW-0597">Phosphoprotein</keyword>
<comment type="caution">
    <text evidence="7">The sequence shown here is derived from an EMBL/GenBank/DDBJ whole genome shotgun (WGS) entry which is preliminary data.</text>
</comment>
<evidence type="ECO:0000313" key="8">
    <source>
        <dbReference type="Proteomes" id="UP001208570"/>
    </source>
</evidence>
<dbReference type="GO" id="GO:0006325">
    <property type="term" value="P:chromatin organization"/>
    <property type="evidence" value="ECO:0007669"/>
    <property type="project" value="UniProtKB-KW"/>
</dbReference>